<feature type="region of interest" description="Disordered" evidence="1">
    <location>
        <begin position="33"/>
        <end position="53"/>
    </location>
</feature>
<dbReference type="CTD" id="41711"/>
<name>A0AAR5P1H5_DENPD</name>
<dbReference type="RefSeq" id="XP_019754371.1">
    <property type="nucleotide sequence ID" value="XM_019898812.2"/>
</dbReference>
<keyword evidence="4" id="KW-1185">Reference proteome</keyword>
<feature type="compositionally biased region" description="Basic and acidic residues" evidence="1">
    <location>
        <begin position="34"/>
        <end position="53"/>
    </location>
</feature>
<organism evidence="3 4">
    <name type="scientific">Dendroctonus ponderosae</name>
    <name type="common">Mountain pine beetle</name>
    <dbReference type="NCBI Taxonomy" id="77166"/>
    <lineage>
        <taxon>Eukaryota</taxon>
        <taxon>Metazoa</taxon>
        <taxon>Ecdysozoa</taxon>
        <taxon>Arthropoda</taxon>
        <taxon>Hexapoda</taxon>
        <taxon>Insecta</taxon>
        <taxon>Pterygota</taxon>
        <taxon>Neoptera</taxon>
        <taxon>Endopterygota</taxon>
        <taxon>Coleoptera</taxon>
        <taxon>Polyphaga</taxon>
        <taxon>Cucujiformia</taxon>
        <taxon>Curculionidae</taxon>
        <taxon>Scolytinae</taxon>
        <taxon>Dendroctonus</taxon>
    </lineage>
</organism>
<keyword evidence="2" id="KW-0732">Signal</keyword>
<reference evidence="3" key="2">
    <citation type="submission" date="2024-08" db="UniProtKB">
        <authorList>
            <consortium name="EnsemblMetazoa"/>
        </authorList>
    </citation>
    <scope>IDENTIFICATION</scope>
</reference>
<dbReference type="Proteomes" id="UP000019118">
    <property type="component" value="Unassembled WGS sequence"/>
</dbReference>
<proteinExistence type="predicted"/>
<evidence type="ECO:0000313" key="3">
    <source>
        <dbReference type="EnsemblMetazoa" id="XP_019754371.1"/>
    </source>
</evidence>
<feature type="chain" id="PRO_5043759101" evidence="2">
    <location>
        <begin position="20"/>
        <end position="138"/>
    </location>
</feature>
<evidence type="ECO:0000256" key="1">
    <source>
        <dbReference type="SAM" id="MobiDB-lite"/>
    </source>
</evidence>
<evidence type="ECO:0000256" key="2">
    <source>
        <dbReference type="SAM" id="SignalP"/>
    </source>
</evidence>
<feature type="signal peptide" evidence="2">
    <location>
        <begin position="1"/>
        <end position="19"/>
    </location>
</feature>
<dbReference type="AlphaFoldDB" id="A0AAR5P1H5"/>
<dbReference type="KEGG" id="dpa:109533481"/>
<reference evidence="4" key="1">
    <citation type="journal article" date="2013" name="Genome Biol.">
        <title>Draft genome of the mountain pine beetle, Dendroctonus ponderosae Hopkins, a major forest pest.</title>
        <authorList>
            <person name="Keeling C.I."/>
            <person name="Yuen M.M."/>
            <person name="Liao N.Y."/>
            <person name="Docking T.R."/>
            <person name="Chan S.K."/>
            <person name="Taylor G.A."/>
            <person name="Palmquist D.L."/>
            <person name="Jackman S.D."/>
            <person name="Nguyen A."/>
            <person name="Li M."/>
            <person name="Henderson H."/>
            <person name="Janes J.K."/>
            <person name="Zhao Y."/>
            <person name="Pandoh P."/>
            <person name="Moore R."/>
            <person name="Sperling F.A."/>
            <person name="Huber D.P."/>
            <person name="Birol I."/>
            <person name="Jones S.J."/>
            <person name="Bohlmann J."/>
        </authorList>
    </citation>
    <scope>NUCLEOTIDE SEQUENCE</scope>
</reference>
<sequence>MVKFVVVLAIFLSAECAAGSCLNYGHACWGAHGKRSDRSEPLSRLDNEATSNKEDAKVEWFLSKMISPLDLRYYRRANLLDASRNQPEIDELFSDPDGGDNIKSSANEWARFRELMRNNQLSAAAGSIEDGDKRSTNE</sequence>
<accession>A0AAR5P1H5</accession>
<evidence type="ECO:0000313" key="4">
    <source>
        <dbReference type="Proteomes" id="UP000019118"/>
    </source>
</evidence>
<dbReference type="GeneID" id="109533481"/>
<dbReference type="EnsemblMetazoa" id="XM_019898812.1">
    <property type="protein sequence ID" value="XP_019754371.1"/>
    <property type="gene ID" value="LOC109533481"/>
</dbReference>
<protein>
    <submittedName>
        <fullName evidence="3">Uncharacterized protein</fullName>
    </submittedName>
</protein>